<comment type="caution">
    <text evidence="3">The sequence shown here is derived from an EMBL/GenBank/DDBJ whole genome shotgun (WGS) entry which is preliminary data.</text>
</comment>
<protein>
    <submittedName>
        <fullName evidence="3">Phosphatidylserine synthase 1</fullName>
    </submittedName>
</protein>
<feature type="region of interest" description="Disordered" evidence="1">
    <location>
        <begin position="125"/>
        <end position="185"/>
    </location>
</feature>
<sequence length="246" mass="27369">MLTESIICIKFGLQMFRQTEVSYIFIWLCIQMVGSFVCIYLCALFAERWNKWKHLADADSPIRSMKYNSSSYDKSSTPSPYITATKGIDNTHVDKQEEEEVLMADTATQEINHFKPLGRDLQNQNASKAPINHDGDDAQGLPHAKNTSKSTASRRRRKQAREGGDIAGRAQNAGTGYPPGNVTEDDDYVSAQVESLMSGQLLANGFHPSSSSDRRKSPKKHHHHHHHGAAFENSQVQTRAGANGKL</sequence>
<keyword evidence="2" id="KW-1133">Transmembrane helix</keyword>
<accession>A0AAV4D8N6</accession>
<evidence type="ECO:0000256" key="1">
    <source>
        <dbReference type="SAM" id="MobiDB-lite"/>
    </source>
</evidence>
<dbReference type="Proteomes" id="UP000735302">
    <property type="component" value="Unassembled WGS sequence"/>
</dbReference>
<evidence type="ECO:0000313" key="4">
    <source>
        <dbReference type="Proteomes" id="UP000735302"/>
    </source>
</evidence>
<gene>
    <name evidence="3" type="ORF">PoB_006684000</name>
</gene>
<keyword evidence="2" id="KW-0472">Membrane</keyword>
<keyword evidence="4" id="KW-1185">Reference proteome</keyword>
<organism evidence="3 4">
    <name type="scientific">Plakobranchus ocellatus</name>
    <dbReference type="NCBI Taxonomy" id="259542"/>
    <lineage>
        <taxon>Eukaryota</taxon>
        <taxon>Metazoa</taxon>
        <taxon>Spiralia</taxon>
        <taxon>Lophotrochozoa</taxon>
        <taxon>Mollusca</taxon>
        <taxon>Gastropoda</taxon>
        <taxon>Heterobranchia</taxon>
        <taxon>Euthyneura</taxon>
        <taxon>Panpulmonata</taxon>
        <taxon>Sacoglossa</taxon>
        <taxon>Placobranchoidea</taxon>
        <taxon>Plakobranchidae</taxon>
        <taxon>Plakobranchus</taxon>
    </lineage>
</organism>
<feature type="transmembrane region" description="Helical" evidence="2">
    <location>
        <begin position="24"/>
        <end position="46"/>
    </location>
</feature>
<name>A0AAV4D8N6_9GAST</name>
<reference evidence="3 4" key="1">
    <citation type="journal article" date="2021" name="Elife">
        <title>Chloroplast acquisition without the gene transfer in kleptoplastic sea slugs, Plakobranchus ocellatus.</title>
        <authorList>
            <person name="Maeda T."/>
            <person name="Takahashi S."/>
            <person name="Yoshida T."/>
            <person name="Shimamura S."/>
            <person name="Takaki Y."/>
            <person name="Nagai Y."/>
            <person name="Toyoda A."/>
            <person name="Suzuki Y."/>
            <person name="Arimoto A."/>
            <person name="Ishii H."/>
            <person name="Satoh N."/>
            <person name="Nishiyama T."/>
            <person name="Hasebe M."/>
            <person name="Maruyama T."/>
            <person name="Minagawa J."/>
            <person name="Obokata J."/>
            <person name="Shigenobu S."/>
        </authorList>
    </citation>
    <scope>NUCLEOTIDE SEQUENCE [LARGE SCALE GENOMIC DNA]</scope>
</reference>
<dbReference type="EMBL" id="BLXT01007613">
    <property type="protein sequence ID" value="GFO40335.1"/>
    <property type="molecule type" value="Genomic_DNA"/>
</dbReference>
<dbReference type="AlphaFoldDB" id="A0AAV4D8N6"/>
<keyword evidence="2" id="KW-0812">Transmembrane</keyword>
<feature type="region of interest" description="Disordered" evidence="1">
    <location>
        <begin position="202"/>
        <end position="246"/>
    </location>
</feature>
<evidence type="ECO:0000313" key="3">
    <source>
        <dbReference type="EMBL" id="GFO40335.1"/>
    </source>
</evidence>
<evidence type="ECO:0000256" key="2">
    <source>
        <dbReference type="SAM" id="Phobius"/>
    </source>
</evidence>
<feature type="compositionally biased region" description="Basic residues" evidence="1">
    <location>
        <begin position="216"/>
        <end position="228"/>
    </location>
</feature>
<proteinExistence type="predicted"/>